<accession>A0A5J4ZWK2</accession>
<keyword evidence="1" id="KW-0812">Transmembrane</keyword>
<dbReference type="Proteomes" id="UP000325577">
    <property type="component" value="Linkage Group LG5"/>
</dbReference>
<keyword evidence="1" id="KW-1133">Transmembrane helix</keyword>
<sequence>MAMRYRTTMDGRHTVPPLLNLLLFFFPHIYIFKFGARYEHYLLPSSFFLIFLFISIKFNLNFHISATMDPIRLGYRELFRVSAIMEPVRFGYTEFSVPVTTSLLASIILPPLHFWIAFPIIICLRGWVDVIWNQLKATTVAIIWTTHQEVQPDTEPAAAQFQMVAIVGDEHSQQEQSTSDGDFVIEIGDSVDICSVGIFWNVEALSSICPSESEWLDMKLELRVWRYADVKTRAMMVKQMLIALLCESEMKLDDETIEIILDKYTFTKPNLTDQSATMDPIRLGYRELFRVSAIMEPVHFGYTEFSVPVTTSLLASIFLPPLHFWIVFPIIICLRGWVDVIWNQLKATTVAIIWTTHQEVQPETEPAAAQFQMVAIVGDEHSQQEQSTLDVDIVIRSDEQP</sequence>
<feature type="transmembrane region" description="Helical" evidence="1">
    <location>
        <begin position="103"/>
        <end position="128"/>
    </location>
</feature>
<gene>
    <name evidence="2" type="ORF">F0562_012819</name>
</gene>
<dbReference type="AlphaFoldDB" id="A0A5J4ZWK2"/>
<reference evidence="2 3" key="1">
    <citation type="submission" date="2019-09" db="EMBL/GenBank/DDBJ databases">
        <title>A chromosome-level genome assembly of the Chinese tupelo Nyssa sinensis.</title>
        <authorList>
            <person name="Yang X."/>
            <person name="Kang M."/>
            <person name="Yang Y."/>
            <person name="Xiong H."/>
            <person name="Wang M."/>
            <person name="Zhang Z."/>
            <person name="Wang Z."/>
            <person name="Wu H."/>
            <person name="Ma T."/>
            <person name="Liu J."/>
            <person name="Xi Z."/>
        </authorList>
    </citation>
    <scope>NUCLEOTIDE SEQUENCE [LARGE SCALE GENOMIC DNA]</scope>
    <source>
        <strain evidence="2">J267</strain>
        <tissue evidence="2">Leaf</tissue>
    </source>
</reference>
<protein>
    <submittedName>
        <fullName evidence="2">Uncharacterized protein</fullName>
    </submittedName>
</protein>
<organism evidence="2 3">
    <name type="scientific">Nyssa sinensis</name>
    <dbReference type="NCBI Taxonomy" id="561372"/>
    <lineage>
        <taxon>Eukaryota</taxon>
        <taxon>Viridiplantae</taxon>
        <taxon>Streptophyta</taxon>
        <taxon>Embryophyta</taxon>
        <taxon>Tracheophyta</taxon>
        <taxon>Spermatophyta</taxon>
        <taxon>Magnoliopsida</taxon>
        <taxon>eudicotyledons</taxon>
        <taxon>Gunneridae</taxon>
        <taxon>Pentapetalae</taxon>
        <taxon>asterids</taxon>
        <taxon>Cornales</taxon>
        <taxon>Nyssaceae</taxon>
        <taxon>Nyssa</taxon>
    </lineage>
</organism>
<evidence type="ECO:0000313" key="3">
    <source>
        <dbReference type="Proteomes" id="UP000325577"/>
    </source>
</evidence>
<dbReference type="EMBL" id="CM018048">
    <property type="protein sequence ID" value="KAA8522146.1"/>
    <property type="molecule type" value="Genomic_DNA"/>
</dbReference>
<feature type="transmembrane region" description="Helical" evidence="1">
    <location>
        <begin position="15"/>
        <end position="32"/>
    </location>
</feature>
<name>A0A5J4ZWK2_9ASTE</name>
<evidence type="ECO:0000256" key="1">
    <source>
        <dbReference type="SAM" id="Phobius"/>
    </source>
</evidence>
<proteinExistence type="predicted"/>
<evidence type="ECO:0000313" key="2">
    <source>
        <dbReference type="EMBL" id="KAA8522146.1"/>
    </source>
</evidence>
<dbReference type="OrthoDB" id="1725376at2759"/>
<feature type="transmembrane region" description="Helical" evidence="1">
    <location>
        <begin position="41"/>
        <end position="60"/>
    </location>
</feature>
<keyword evidence="3" id="KW-1185">Reference proteome</keyword>
<keyword evidence="1" id="KW-0472">Membrane</keyword>